<dbReference type="GO" id="GO:0006221">
    <property type="term" value="P:pyrimidine nucleotide biosynthetic process"/>
    <property type="evidence" value="ECO:0007669"/>
    <property type="project" value="UniProtKB-KW"/>
</dbReference>
<comment type="similarity">
    <text evidence="9">Belongs to the adenylate kinase family.</text>
</comment>
<dbReference type="InterPro" id="IPR000850">
    <property type="entry name" value="Adenylat/UMP-CMP_kin"/>
</dbReference>
<evidence type="ECO:0000256" key="8">
    <source>
        <dbReference type="ARBA" id="ARBA00048116"/>
    </source>
</evidence>
<evidence type="ECO:0000256" key="7">
    <source>
        <dbReference type="ARBA" id="ARBA00023242"/>
    </source>
</evidence>
<reference evidence="11" key="1">
    <citation type="submission" date="2022-07" db="EMBL/GenBank/DDBJ databases">
        <title>Genome analysis of Parmales, a sister group of diatoms, reveals the evolutionary specialization of diatoms from phago-mixotrophs to photoautotrophs.</title>
        <authorList>
            <person name="Ban H."/>
            <person name="Sato S."/>
            <person name="Yoshikawa S."/>
            <person name="Kazumasa Y."/>
            <person name="Nakamura Y."/>
            <person name="Ichinomiya M."/>
            <person name="Saitoh K."/>
            <person name="Sato N."/>
            <person name="Blanc-Mathieu R."/>
            <person name="Endo H."/>
            <person name="Kuwata A."/>
            <person name="Ogata H."/>
        </authorList>
    </citation>
    <scope>NUCLEOTIDE SEQUENCE</scope>
</reference>
<evidence type="ECO:0000256" key="2">
    <source>
        <dbReference type="ARBA" id="ARBA00022679"/>
    </source>
</evidence>
<keyword evidence="3" id="KW-0547">Nucleotide-binding</keyword>
<dbReference type="InterPro" id="IPR027417">
    <property type="entry name" value="P-loop_NTPase"/>
</dbReference>
<accession>A0A9W6ZCF4</accession>
<keyword evidence="6" id="KW-0665">Pyrimidine biosynthesis</keyword>
<keyword evidence="7" id="KW-0539">Nucleus</keyword>
<keyword evidence="2 9" id="KW-0808">Transferase</keyword>
<protein>
    <recommendedName>
        <fullName evidence="13">Adenylate kinase</fullName>
    </recommendedName>
</protein>
<keyword evidence="4 9" id="KW-0418">Kinase</keyword>
<dbReference type="SUPFAM" id="SSF52540">
    <property type="entry name" value="P-loop containing nucleoside triphosphate hydrolases"/>
    <property type="match status" value="1"/>
</dbReference>
<dbReference type="GO" id="GO:0006207">
    <property type="term" value="P:'de novo' pyrimidine nucleobase biosynthetic process"/>
    <property type="evidence" value="ECO:0007669"/>
    <property type="project" value="InterPro"/>
</dbReference>
<evidence type="ECO:0000256" key="5">
    <source>
        <dbReference type="ARBA" id="ARBA00022840"/>
    </source>
</evidence>
<dbReference type="PROSITE" id="PS00113">
    <property type="entry name" value="ADENYLATE_KINASE"/>
    <property type="match status" value="1"/>
</dbReference>
<evidence type="ECO:0000313" key="12">
    <source>
        <dbReference type="Proteomes" id="UP001165082"/>
    </source>
</evidence>
<dbReference type="GO" id="GO:0009123">
    <property type="term" value="P:nucleoside monophosphate metabolic process"/>
    <property type="evidence" value="ECO:0007669"/>
    <property type="project" value="UniProtKB-ARBA"/>
</dbReference>
<evidence type="ECO:0000256" key="9">
    <source>
        <dbReference type="RuleBase" id="RU003330"/>
    </source>
</evidence>
<keyword evidence="5" id="KW-0067">ATP-binding</keyword>
<dbReference type="Gene3D" id="3.40.50.300">
    <property type="entry name" value="P-loop containing nucleotide triphosphate hydrolases"/>
    <property type="match status" value="1"/>
</dbReference>
<sequence length="378" mass="41577">MAEENKYYVTVSGSGLPEVDGLYVPSTEPPKISESGTQSSKGYWNDKMAWDRADRKSARNPALSYSNSYKAWRLCRLDGHLAYTIENEDALPDTSQTWDVYKKGVSPAPTIKVHESDPRLAPSVVFVLGGPGAGKGTMCELAANQLGWTHLSAGDLLRAERKAGGANADLIESYITEGKIVPVEITVGLIKKAMEEALSSTGRNSFLVDGFPRSLENWSGWQGVFGTAMAVPTMLFFECPLQVLEERIMGRAQFSGRSDDNVEAVRKRFNTYKTETMPIVDVFRALGSVVDVDSSKGRVEVWKDVKAALKGGSGVEKPLTERSELAGDNIYVTWEGDTTEYLCFLSQGVDGELYMISADGSFTETYGFNQDEDQWRFA</sequence>
<comment type="caution">
    <text evidence="11">The sequence shown here is derived from an EMBL/GenBank/DDBJ whole genome shotgun (WGS) entry which is preliminary data.</text>
</comment>
<feature type="region of interest" description="Disordered" evidence="10">
    <location>
        <begin position="19"/>
        <end position="40"/>
    </location>
</feature>
<evidence type="ECO:0000256" key="6">
    <source>
        <dbReference type="ARBA" id="ARBA00022975"/>
    </source>
</evidence>
<dbReference type="InterPro" id="IPR006266">
    <property type="entry name" value="UMP_CMP_kinase"/>
</dbReference>
<evidence type="ECO:0000313" key="11">
    <source>
        <dbReference type="EMBL" id="GMH47865.1"/>
    </source>
</evidence>
<evidence type="ECO:0000256" key="3">
    <source>
        <dbReference type="ARBA" id="ARBA00022741"/>
    </source>
</evidence>
<dbReference type="Pfam" id="PF00406">
    <property type="entry name" value="ADK"/>
    <property type="match status" value="1"/>
</dbReference>
<organism evidence="11 12">
    <name type="scientific">Triparma retinervis</name>
    <dbReference type="NCBI Taxonomy" id="2557542"/>
    <lineage>
        <taxon>Eukaryota</taxon>
        <taxon>Sar</taxon>
        <taxon>Stramenopiles</taxon>
        <taxon>Ochrophyta</taxon>
        <taxon>Bolidophyceae</taxon>
        <taxon>Parmales</taxon>
        <taxon>Triparmaceae</taxon>
        <taxon>Triparma</taxon>
    </lineage>
</organism>
<dbReference type="OrthoDB" id="442176at2759"/>
<dbReference type="InterPro" id="IPR033690">
    <property type="entry name" value="Adenylat_kinase_CS"/>
</dbReference>
<evidence type="ECO:0000256" key="4">
    <source>
        <dbReference type="ARBA" id="ARBA00022777"/>
    </source>
</evidence>
<dbReference type="AlphaFoldDB" id="A0A9W6ZCF4"/>
<dbReference type="NCBIfam" id="TIGR01359">
    <property type="entry name" value="UMP_CMP_kin_fam"/>
    <property type="match status" value="1"/>
</dbReference>
<dbReference type="HAMAP" id="MF_00235">
    <property type="entry name" value="Adenylate_kinase_Adk"/>
    <property type="match status" value="1"/>
</dbReference>
<evidence type="ECO:0000256" key="1">
    <source>
        <dbReference type="ARBA" id="ARBA00022490"/>
    </source>
</evidence>
<dbReference type="EMBL" id="BRXZ01003126">
    <property type="protein sequence ID" value="GMH47865.1"/>
    <property type="molecule type" value="Genomic_DNA"/>
</dbReference>
<evidence type="ECO:0008006" key="13">
    <source>
        <dbReference type="Google" id="ProtNLM"/>
    </source>
</evidence>
<comment type="catalytic activity">
    <reaction evidence="8">
        <text>UMP + ATP = UDP + ADP</text>
        <dbReference type="Rhea" id="RHEA:24400"/>
        <dbReference type="ChEBI" id="CHEBI:30616"/>
        <dbReference type="ChEBI" id="CHEBI:57865"/>
        <dbReference type="ChEBI" id="CHEBI:58223"/>
        <dbReference type="ChEBI" id="CHEBI:456216"/>
        <dbReference type="EC" id="2.7.4.14"/>
    </reaction>
</comment>
<dbReference type="PRINTS" id="PR00094">
    <property type="entry name" value="ADENYLTKNASE"/>
</dbReference>
<dbReference type="PANTHER" id="PTHR23359">
    <property type="entry name" value="NUCLEOTIDE KINASE"/>
    <property type="match status" value="1"/>
</dbReference>
<dbReference type="Proteomes" id="UP001165082">
    <property type="component" value="Unassembled WGS sequence"/>
</dbReference>
<evidence type="ECO:0000256" key="10">
    <source>
        <dbReference type="SAM" id="MobiDB-lite"/>
    </source>
</evidence>
<proteinExistence type="inferred from homology"/>
<dbReference type="CDD" id="cd01428">
    <property type="entry name" value="ADK"/>
    <property type="match status" value="1"/>
</dbReference>
<dbReference type="GO" id="GO:0016776">
    <property type="term" value="F:phosphotransferase activity, phosphate group as acceptor"/>
    <property type="evidence" value="ECO:0007669"/>
    <property type="project" value="InterPro"/>
</dbReference>
<name>A0A9W6ZCF4_9STRA</name>
<dbReference type="GO" id="GO:0019205">
    <property type="term" value="F:nucleobase-containing compound kinase activity"/>
    <property type="evidence" value="ECO:0007669"/>
    <property type="project" value="InterPro"/>
</dbReference>
<keyword evidence="1" id="KW-0963">Cytoplasm</keyword>
<dbReference type="GO" id="GO:0005524">
    <property type="term" value="F:ATP binding"/>
    <property type="evidence" value="ECO:0007669"/>
    <property type="project" value="UniProtKB-KW"/>
</dbReference>
<keyword evidence="12" id="KW-1185">Reference proteome</keyword>
<gene>
    <name evidence="11" type="ORF">TrRE_jg6026</name>
</gene>